<feature type="compositionally biased region" description="Low complexity" evidence="5">
    <location>
        <begin position="273"/>
        <end position="287"/>
    </location>
</feature>
<keyword evidence="4 6" id="KW-0472">Membrane</keyword>
<feature type="transmembrane region" description="Helical" evidence="6">
    <location>
        <begin position="53"/>
        <end position="74"/>
    </location>
</feature>
<proteinExistence type="predicted"/>
<dbReference type="PANTHER" id="PTHR37451">
    <property type="entry name" value="MARVEL DOMAIN"/>
    <property type="match status" value="1"/>
</dbReference>
<evidence type="ECO:0000256" key="6">
    <source>
        <dbReference type="SAM" id="Phobius"/>
    </source>
</evidence>
<feature type="transmembrane region" description="Helical" evidence="6">
    <location>
        <begin position="86"/>
        <end position="110"/>
    </location>
</feature>
<feature type="transmembrane region" description="Helical" evidence="6">
    <location>
        <begin position="145"/>
        <end position="169"/>
    </location>
</feature>
<dbReference type="EMBL" id="JARPMG010000006">
    <property type="protein sequence ID" value="KAJ8100142.1"/>
    <property type="molecule type" value="Genomic_DNA"/>
</dbReference>
<reference evidence="8" key="1">
    <citation type="submission" date="2023-03" db="EMBL/GenBank/DDBJ databases">
        <title>Near-Complete genome sequence of Lipomyces tetrasporous NRRL Y-64009, an oleaginous yeast capable of growing on lignocellulosic hydrolysates.</title>
        <authorList>
            <consortium name="Lawrence Berkeley National Laboratory"/>
            <person name="Jagtap S.S."/>
            <person name="Liu J.-J."/>
            <person name="Walukiewicz H.E."/>
            <person name="Pangilinan J."/>
            <person name="Lipzen A."/>
            <person name="Ahrendt S."/>
            <person name="Koriabine M."/>
            <person name="Cobaugh K."/>
            <person name="Salamov A."/>
            <person name="Yoshinaga Y."/>
            <person name="Ng V."/>
            <person name="Daum C."/>
            <person name="Grigoriev I.V."/>
            <person name="Slininger P.J."/>
            <person name="Dien B.S."/>
            <person name="Jin Y.-S."/>
            <person name="Rao C.V."/>
        </authorList>
    </citation>
    <scope>NUCLEOTIDE SEQUENCE</scope>
    <source>
        <strain evidence="8">NRRL Y-64009</strain>
    </source>
</reference>
<feature type="compositionally biased region" description="Gly residues" evidence="5">
    <location>
        <begin position="248"/>
        <end position="272"/>
    </location>
</feature>
<comment type="caution">
    <text evidence="8">The sequence shown here is derived from an EMBL/GenBank/DDBJ whole genome shotgun (WGS) entry which is preliminary data.</text>
</comment>
<feature type="region of interest" description="Disordered" evidence="5">
    <location>
        <begin position="243"/>
        <end position="287"/>
    </location>
</feature>
<dbReference type="GeneID" id="80884853"/>
<keyword evidence="3 6" id="KW-1133">Transmembrane helix</keyword>
<dbReference type="PANTHER" id="PTHR37451:SF1">
    <property type="entry name" value="MARVEL DOMAIN-CONTAINING PROTEIN"/>
    <property type="match status" value="1"/>
</dbReference>
<evidence type="ECO:0000313" key="8">
    <source>
        <dbReference type="EMBL" id="KAJ8100142.1"/>
    </source>
</evidence>
<gene>
    <name evidence="8" type="ORF">POJ06DRAFT_276430</name>
</gene>
<keyword evidence="2 6" id="KW-0812">Transmembrane</keyword>
<sequence>MSYSIRKLQTLQALRFAQVVLSIGSLSTTSISLSSSRRATADWAPSDYKNGAYYLISVSVWTLLAQPFLIWATAFASPTATTTHKLAVFAADLVTNIMLFTGLMVMAFIYSPWICSPYGDEYDYSYGYSSSIYDVDQTPCVTSKVAIAFSAINWFLFVITTMLLGTMFFRRQSVNFGSEPGAVGLATGAGYVGGGTAGDRNMIMCVRPPPVTLSSGSADLNPPPHYGTGDLPAYPDTFATGGFMDSSGNGGVSDSSGGGGHSDSSGGGGHSDSGGSSSSGSGSSSSN</sequence>
<organism evidence="8 9">
    <name type="scientific">Lipomyces tetrasporus</name>
    <dbReference type="NCBI Taxonomy" id="54092"/>
    <lineage>
        <taxon>Eukaryota</taxon>
        <taxon>Fungi</taxon>
        <taxon>Dikarya</taxon>
        <taxon>Ascomycota</taxon>
        <taxon>Saccharomycotina</taxon>
        <taxon>Lipomycetes</taxon>
        <taxon>Lipomycetales</taxon>
        <taxon>Lipomycetaceae</taxon>
        <taxon>Lipomyces</taxon>
    </lineage>
</organism>
<feature type="domain" description="MARVEL" evidence="7">
    <location>
        <begin position="13"/>
        <end position="162"/>
    </location>
</feature>
<keyword evidence="9" id="KW-1185">Reference proteome</keyword>
<name>A0AAD7QUU1_9ASCO</name>
<dbReference type="GO" id="GO:0016020">
    <property type="term" value="C:membrane"/>
    <property type="evidence" value="ECO:0007669"/>
    <property type="project" value="UniProtKB-SubCell"/>
</dbReference>
<comment type="subcellular location">
    <subcellularLocation>
        <location evidence="1">Membrane</location>
        <topology evidence="1">Multi-pass membrane protein</topology>
    </subcellularLocation>
</comment>
<feature type="transmembrane region" description="Helical" evidence="6">
    <location>
        <begin position="12"/>
        <end position="33"/>
    </location>
</feature>
<evidence type="ECO:0000256" key="3">
    <source>
        <dbReference type="ARBA" id="ARBA00022989"/>
    </source>
</evidence>
<dbReference type="Proteomes" id="UP001217417">
    <property type="component" value="Unassembled WGS sequence"/>
</dbReference>
<dbReference type="AlphaFoldDB" id="A0AAD7QUU1"/>
<evidence type="ECO:0000256" key="1">
    <source>
        <dbReference type="ARBA" id="ARBA00004141"/>
    </source>
</evidence>
<evidence type="ECO:0000259" key="7">
    <source>
        <dbReference type="Pfam" id="PF01284"/>
    </source>
</evidence>
<protein>
    <recommendedName>
        <fullName evidence="7">MARVEL domain-containing protein</fullName>
    </recommendedName>
</protein>
<accession>A0AAD7QUU1</accession>
<dbReference type="InterPro" id="IPR008253">
    <property type="entry name" value="Marvel"/>
</dbReference>
<evidence type="ECO:0000256" key="2">
    <source>
        <dbReference type="ARBA" id="ARBA00022692"/>
    </source>
</evidence>
<dbReference type="Pfam" id="PF01284">
    <property type="entry name" value="MARVEL"/>
    <property type="match status" value="1"/>
</dbReference>
<evidence type="ECO:0000256" key="4">
    <source>
        <dbReference type="ARBA" id="ARBA00023136"/>
    </source>
</evidence>
<evidence type="ECO:0000313" key="9">
    <source>
        <dbReference type="Proteomes" id="UP001217417"/>
    </source>
</evidence>
<dbReference type="RefSeq" id="XP_056043592.1">
    <property type="nucleotide sequence ID" value="XM_056189687.1"/>
</dbReference>
<evidence type="ECO:0000256" key="5">
    <source>
        <dbReference type="SAM" id="MobiDB-lite"/>
    </source>
</evidence>